<organism evidence="2 4">
    <name type="scientific">Methanosphaera cuniculi</name>
    <dbReference type="NCBI Taxonomy" id="1077256"/>
    <lineage>
        <taxon>Archaea</taxon>
        <taxon>Methanobacteriati</taxon>
        <taxon>Methanobacteriota</taxon>
        <taxon>Methanomada group</taxon>
        <taxon>Methanobacteria</taxon>
        <taxon>Methanobacteriales</taxon>
        <taxon>Methanobacteriaceae</taxon>
        <taxon>Methanosphaera</taxon>
    </lineage>
</organism>
<dbReference type="OrthoDB" id="46222at2157"/>
<dbReference type="RefSeq" id="WP_095608640.1">
    <property type="nucleotide sequence ID" value="NZ_CAUHCB010000002.1"/>
</dbReference>
<dbReference type="Gene3D" id="3.90.550.10">
    <property type="entry name" value="Spore Coat Polysaccharide Biosynthesis Protein SpsA, Chain A"/>
    <property type="match status" value="1"/>
</dbReference>
<keyword evidence="3" id="KW-0328">Glycosyltransferase</keyword>
<dbReference type="CDD" id="cd04186">
    <property type="entry name" value="GT_2_like_c"/>
    <property type="match status" value="1"/>
</dbReference>
<evidence type="ECO:0000259" key="1">
    <source>
        <dbReference type="Pfam" id="PF00535"/>
    </source>
</evidence>
<proteinExistence type="predicted"/>
<dbReference type="PANTHER" id="PTHR43179:SF7">
    <property type="entry name" value="RHAMNOSYLTRANSFERASE WBBL"/>
    <property type="match status" value="1"/>
</dbReference>
<dbReference type="InterPro" id="IPR029044">
    <property type="entry name" value="Nucleotide-diphossugar_trans"/>
</dbReference>
<reference evidence="3 5" key="1">
    <citation type="submission" date="2016-04" db="EMBL/GenBank/DDBJ databases">
        <title>Genome sequence of Methanosphaera cuniculi DSM 4103.</title>
        <authorList>
            <person name="Poehlein A."/>
            <person name="Seedorf H."/>
            <person name="Daniel R."/>
        </authorList>
    </citation>
    <scope>NUCLEOTIDE SEQUENCE [LARGE SCALE GENOMIC DNA]</scope>
    <source>
        <strain evidence="3 5">DSM 4103</strain>
    </source>
</reference>
<protein>
    <submittedName>
        <fullName evidence="2">Glycosyl transferase family 2</fullName>
    </submittedName>
    <submittedName>
        <fullName evidence="3">N-acetylglucosaminyl-diphospho-decaprenol L-rhamnosyltransferase</fullName>
        <ecNumber evidence="3">2.4.1.289</ecNumber>
    </submittedName>
</protein>
<dbReference type="PANTHER" id="PTHR43179">
    <property type="entry name" value="RHAMNOSYLTRANSFERASE WBBL"/>
    <property type="match status" value="1"/>
</dbReference>
<evidence type="ECO:0000313" key="5">
    <source>
        <dbReference type="Proteomes" id="UP000246004"/>
    </source>
</evidence>
<keyword evidence="4" id="KW-1185">Reference proteome</keyword>
<evidence type="ECO:0000313" key="4">
    <source>
        <dbReference type="Proteomes" id="UP000217528"/>
    </source>
</evidence>
<dbReference type="EC" id="2.4.1.289" evidence="3"/>
<gene>
    <name evidence="3" type="primary">wbbL_1</name>
    <name evidence="2" type="ORF">ASJ82_00025</name>
    <name evidence="3" type="ORF">MSCUN_01040</name>
</gene>
<dbReference type="EMBL" id="LMVN01000019">
    <property type="protein sequence ID" value="PAV07271.1"/>
    <property type="molecule type" value="Genomic_DNA"/>
</dbReference>
<dbReference type="Proteomes" id="UP000217528">
    <property type="component" value="Unassembled WGS sequence"/>
</dbReference>
<evidence type="ECO:0000313" key="3">
    <source>
        <dbReference type="EMBL" id="PWL08962.1"/>
    </source>
</evidence>
<evidence type="ECO:0000313" key="2">
    <source>
        <dbReference type="EMBL" id="PAV07271.1"/>
    </source>
</evidence>
<name>A0A2A2HCM9_9EURY</name>
<feature type="domain" description="Glycosyltransferase 2-like" evidence="1">
    <location>
        <begin position="4"/>
        <end position="127"/>
    </location>
</feature>
<comment type="caution">
    <text evidence="2">The sequence shown here is derived from an EMBL/GenBank/DDBJ whole genome shotgun (WGS) entry which is preliminary data.</text>
</comment>
<dbReference type="Pfam" id="PF00535">
    <property type="entry name" value="Glycos_transf_2"/>
    <property type="match status" value="1"/>
</dbReference>
<dbReference type="EMBL" id="LWMS01000003">
    <property type="protein sequence ID" value="PWL08962.1"/>
    <property type="molecule type" value="Genomic_DNA"/>
</dbReference>
<reference evidence="2 4" key="2">
    <citation type="journal article" date="2017" name="BMC Genomics">
        <title>Genomic analysis of methanogenic archaea reveals a shift towards energy conservation.</title>
        <authorList>
            <person name="Gilmore S.P."/>
            <person name="Henske J.K."/>
            <person name="Sexton J.A."/>
            <person name="Solomon K.V."/>
            <person name="Seppala S."/>
            <person name="Yoo J.I."/>
            <person name="Huyett L.M."/>
            <person name="Pressman A."/>
            <person name="Cogan J.Z."/>
            <person name="Kivenson V."/>
            <person name="Peng X."/>
            <person name="Tan Y."/>
            <person name="Valentine D.L."/>
            <person name="O'Malley M.A."/>
        </authorList>
    </citation>
    <scope>NUCLEOTIDE SEQUENCE [LARGE SCALE GENOMIC DNA]</scope>
    <source>
        <strain evidence="2 4">1R-7</strain>
    </source>
</reference>
<sequence>MDLSILIINYKTYELTHQTIQSVIDTVENIDYEVIIVDNNSEDGSLEQLIYDFKDYSNIKFIHNSANDGFAKANNIAFKNSKGKYILLLNSDVIVDKGTINETLNYLKTHKDVGAVGPHVRLPDGSLDKACRRSFPTPIVSFYKMTGLSKIFPNSPRFNKYNLSYMDEHEIYPVDCLVGAYMLMPRCVYESTGGLDEDYFMYGEDIDLCYKIKQEGYKIIYYGKTTITHFKGASGKNRRLLYEFHNSMRIFYDKHYKDEYNFITNNFIYMGIYASYYLKLLLSYLR</sequence>
<dbReference type="SUPFAM" id="SSF53448">
    <property type="entry name" value="Nucleotide-diphospho-sugar transferases"/>
    <property type="match status" value="1"/>
</dbReference>
<dbReference type="InterPro" id="IPR001173">
    <property type="entry name" value="Glyco_trans_2-like"/>
</dbReference>
<accession>A0A2A2HCM9</accession>
<keyword evidence="2" id="KW-0808">Transferase</keyword>
<dbReference type="AlphaFoldDB" id="A0A2A2HCM9"/>
<dbReference type="Proteomes" id="UP000246004">
    <property type="component" value="Unassembled WGS sequence"/>
</dbReference>
<dbReference type="GO" id="GO:0102096">
    <property type="term" value="F:decaprenyl-N-acetyl-alpha-D-glucosaminyl-pyrophosphate:dTDP-alpha-L-rhamnose rhamnosyltransferase activity"/>
    <property type="evidence" value="ECO:0007669"/>
    <property type="project" value="UniProtKB-EC"/>
</dbReference>